<proteinExistence type="predicted"/>
<comment type="caution">
    <text evidence="1">The sequence shown here is derived from an EMBL/GenBank/DDBJ whole genome shotgun (WGS) entry which is preliminary data.</text>
</comment>
<accession>A0A839DTT4</accession>
<gene>
    <name evidence="1" type="ORF">FHX42_001498</name>
</gene>
<dbReference type="Proteomes" id="UP000569329">
    <property type="component" value="Unassembled WGS sequence"/>
</dbReference>
<dbReference type="RefSeq" id="WP_220479599.1">
    <property type="nucleotide sequence ID" value="NZ_JACGWZ010000001.1"/>
</dbReference>
<sequence length="137" mass="14961">MTGRRFGMGPHSVEVFPFRFDRRYQLAGLPLGITPRTAGVRITESEVVVVFGPWRLRTDRDNVTSTTITGPYQVLKTIGPPHLSLADRGLSCATNPDEGLCLRFDRPVPGIEPTGLLRHPAVTVTVADCSRLAAALH</sequence>
<name>A0A839DTT4_9PSEU</name>
<protein>
    <submittedName>
        <fullName evidence="1">Uncharacterized protein</fullName>
    </submittedName>
</protein>
<organism evidence="1 2">
    <name type="scientific">Halosaccharopolyspora lacisalsi</name>
    <dbReference type="NCBI Taxonomy" id="1000566"/>
    <lineage>
        <taxon>Bacteria</taxon>
        <taxon>Bacillati</taxon>
        <taxon>Actinomycetota</taxon>
        <taxon>Actinomycetes</taxon>
        <taxon>Pseudonocardiales</taxon>
        <taxon>Pseudonocardiaceae</taxon>
        <taxon>Halosaccharopolyspora</taxon>
    </lineage>
</organism>
<evidence type="ECO:0000313" key="2">
    <source>
        <dbReference type="Proteomes" id="UP000569329"/>
    </source>
</evidence>
<evidence type="ECO:0000313" key="1">
    <source>
        <dbReference type="EMBL" id="MBA8824169.1"/>
    </source>
</evidence>
<dbReference type="EMBL" id="JACGWZ010000001">
    <property type="protein sequence ID" value="MBA8824169.1"/>
    <property type="molecule type" value="Genomic_DNA"/>
</dbReference>
<keyword evidence="2" id="KW-1185">Reference proteome</keyword>
<dbReference type="AlphaFoldDB" id="A0A839DTT4"/>
<reference evidence="1 2" key="1">
    <citation type="submission" date="2020-07" db="EMBL/GenBank/DDBJ databases">
        <title>Sequencing the genomes of 1000 actinobacteria strains.</title>
        <authorList>
            <person name="Klenk H.-P."/>
        </authorList>
    </citation>
    <scope>NUCLEOTIDE SEQUENCE [LARGE SCALE GENOMIC DNA]</scope>
    <source>
        <strain evidence="1 2">DSM 45975</strain>
    </source>
</reference>